<sequence>MITDASGAIKEQRQFDAWGNIVKLTDGAGNVLTAFAILDRGYTGHETFVRRWAD</sequence>
<reference evidence="2" key="1">
    <citation type="journal article" date="2019" name="Int. J. Syst. Evol. Microbiol.">
        <title>The Global Catalogue of Microorganisms (GCM) 10K type strain sequencing project: providing services to taxonomists for standard genome sequencing and annotation.</title>
        <authorList>
            <consortium name="The Broad Institute Genomics Platform"/>
            <consortium name="The Broad Institute Genome Sequencing Center for Infectious Disease"/>
            <person name="Wu L."/>
            <person name="Ma J."/>
        </authorList>
    </citation>
    <scope>NUCLEOTIDE SEQUENCE [LARGE SCALE GENOMIC DNA]</scope>
    <source>
        <strain evidence="2">JCM 17085</strain>
    </source>
</reference>
<gene>
    <name evidence="1" type="ORF">GCM10022392_32620</name>
</gene>
<evidence type="ECO:0000313" key="2">
    <source>
        <dbReference type="Proteomes" id="UP001500841"/>
    </source>
</evidence>
<keyword evidence="2" id="KW-1185">Reference proteome</keyword>
<evidence type="ECO:0000313" key="1">
    <source>
        <dbReference type="EMBL" id="GAA4104508.1"/>
    </source>
</evidence>
<evidence type="ECO:0008006" key="3">
    <source>
        <dbReference type="Google" id="ProtNLM"/>
    </source>
</evidence>
<dbReference type="EMBL" id="BAABCV010000014">
    <property type="protein sequence ID" value="GAA4104508.1"/>
    <property type="molecule type" value="Genomic_DNA"/>
</dbReference>
<comment type="caution">
    <text evidence="1">The sequence shown here is derived from an EMBL/GenBank/DDBJ whole genome shotgun (WGS) entry which is preliminary data.</text>
</comment>
<protein>
    <recommendedName>
        <fullName evidence="3">YD repeat-containing protein</fullName>
    </recommendedName>
</protein>
<accession>A0ABP7X4E7</accession>
<dbReference type="RefSeq" id="WP_345107028.1">
    <property type="nucleotide sequence ID" value="NZ_BAABCV010000014.1"/>
</dbReference>
<name>A0ABP7X4E7_9SPHI</name>
<dbReference type="Proteomes" id="UP001500841">
    <property type="component" value="Unassembled WGS sequence"/>
</dbReference>
<proteinExistence type="predicted"/>
<organism evidence="1 2">
    <name type="scientific">Mucilaginibacter panaciglaebae</name>
    <dbReference type="NCBI Taxonomy" id="502331"/>
    <lineage>
        <taxon>Bacteria</taxon>
        <taxon>Pseudomonadati</taxon>
        <taxon>Bacteroidota</taxon>
        <taxon>Sphingobacteriia</taxon>
        <taxon>Sphingobacteriales</taxon>
        <taxon>Sphingobacteriaceae</taxon>
        <taxon>Mucilaginibacter</taxon>
    </lineage>
</organism>